<comment type="caution">
    <text evidence="1">The sequence shown here is derived from an EMBL/GenBank/DDBJ whole genome shotgun (WGS) entry which is preliminary data.</text>
</comment>
<sequence>MRQLSSKERIQVVLWYTTSGSFKKVRTKCRAAFNRKPPSRPTIIKRVTRFAQDGNMTNKAPNRVETSPKRREQQAVLDAFDAQPHLSIRRAARQLNLSRGFVWRVLRRRLYPFKAQLLHELKPEDYARRVQFCKDELARIRANPSHLQFLVFTDESVFHLDGRVNKQNCRLWSVTNPHWSTEHAVQSPKVVVWCGIWREGVVGPFFFDSTVTGDTYLKMLEEQILPELETAHMQRDRSLHLPAGWGPSPLCEQHLTPCDFFVWGYVKAQVYARRSRTIPELREQIIDAFETISDDMREAVFQDYERRLEKCIEVRGGHVELGV</sequence>
<protein>
    <submittedName>
        <fullName evidence="1">Uncharacterized protein</fullName>
    </submittedName>
</protein>
<evidence type="ECO:0000313" key="2">
    <source>
        <dbReference type="Proteomes" id="UP000805193"/>
    </source>
</evidence>
<dbReference type="EMBL" id="JABSTQ010009634">
    <property type="protein sequence ID" value="KAG0427357.1"/>
    <property type="molecule type" value="Genomic_DNA"/>
</dbReference>
<dbReference type="Proteomes" id="UP000805193">
    <property type="component" value="Unassembled WGS sequence"/>
</dbReference>
<gene>
    <name evidence="1" type="ORF">HPB47_025587</name>
</gene>
<evidence type="ECO:0000313" key="1">
    <source>
        <dbReference type="EMBL" id="KAG0427357.1"/>
    </source>
</evidence>
<accession>A0AC60Q117</accession>
<proteinExistence type="predicted"/>
<reference evidence="1 2" key="1">
    <citation type="journal article" date="2020" name="Cell">
        <title>Large-Scale Comparative Analyses of Tick Genomes Elucidate Their Genetic Diversity and Vector Capacities.</title>
        <authorList>
            <consortium name="Tick Genome and Microbiome Consortium (TIGMIC)"/>
            <person name="Jia N."/>
            <person name="Wang J."/>
            <person name="Shi W."/>
            <person name="Du L."/>
            <person name="Sun Y."/>
            <person name="Zhan W."/>
            <person name="Jiang J.F."/>
            <person name="Wang Q."/>
            <person name="Zhang B."/>
            <person name="Ji P."/>
            <person name="Bell-Sakyi L."/>
            <person name="Cui X.M."/>
            <person name="Yuan T.T."/>
            <person name="Jiang B.G."/>
            <person name="Yang W.F."/>
            <person name="Lam T.T."/>
            <person name="Chang Q.C."/>
            <person name="Ding S.J."/>
            <person name="Wang X.J."/>
            <person name="Zhu J.G."/>
            <person name="Ruan X.D."/>
            <person name="Zhao L."/>
            <person name="Wei J.T."/>
            <person name="Ye R.Z."/>
            <person name="Que T.C."/>
            <person name="Du C.H."/>
            <person name="Zhou Y.H."/>
            <person name="Cheng J.X."/>
            <person name="Dai P.F."/>
            <person name="Guo W.B."/>
            <person name="Han X.H."/>
            <person name="Huang E.J."/>
            <person name="Li L.F."/>
            <person name="Wei W."/>
            <person name="Gao Y.C."/>
            <person name="Liu J.Z."/>
            <person name="Shao H.Z."/>
            <person name="Wang X."/>
            <person name="Wang C.C."/>
            <person name="Yang T.C."/>
            <person name="Huo Q.B."/>
            <person name="Li W."/>
            <person name="Chen H.Y."/>
            <person name="Chen S.E."/>
            <person name="Zhou L.G."/>
            <person name="Ni X.B."/>
            <person name="Tian J.H."/>
            <person name="Sheng Y."/>
            <person name="Liu T."/>
            <person name="Pan Y.S."/>
            <person name="Xia L.Y."/>
            <person name="Li J."/>
            <person name="Zhao F."/>
            <person name="Cao W.C."/>
        </authorList>
    </citation>
    <scope>NUCLEOTIDE SEQUENCE [LARGE SCALE GENOMIC DNA]</scope>
    <source>
        <strain evidence="1">Iper-2018</strain>
    </source>
</reference>
<name>A0AC60Q117_IXOPE</name>
<organism evidence="1 2">
    <name type="scientific">Ixodes persulcatus</name>
    <name type="common">Taiga tick</name>
    <dbReference type="NCBI Taxonomy" id="34615"/>
    <lineage>
        <taxon>Eukaryota</taxon>
        <taxon>Metazoa</taxon>
        <taxon>Ecdysozoa</taxon>
        <taxon>Arthropoda</taxon>
        <taxon>Chelicerata</taxon>
        <taxon>Arachnida</taxon>
        <taxon>Acari</taxon>
        <taxon>Parasitiformes</taxon>
        <taxon>Ixodida</taxon>
        <taxon>Ixodoidea</taxon>
        <taxon>Ixodidae</taxon>
        <taxon>Ixodinae</taxon>
        <taxon>Ixodes</taxon>
    </lineage>
</organism>
<keyword evidence="2" id="KW-1185">Reference proteome</keyword>